<evidence type="ECO:0000256" key="1">
    <source>
        <dbReference type="SAM" id="Phobius"/>
    </source>
</evidence>
<sequence length="75" mass="8391">MAKHGKGYLNLGLPWILNIILAIIPVTSWILGGITRILRGHIITGILQFIPPITLFFWVADIITVIISKDLRIFA</sequence>
<keyword evidence="1" id="KW-1133">Transmembrane helix</keyword>
<dbReference type="AlphaFoldDB" id="A0A9D2ICE3"/>
<dbReference type="Proteomes" id="UP000824132">
    <property type="component" value="Unassembled WGS sequence"/>
</dbReference>
<keyword evidence="1" id="KW-0472">Membrane</keyword>
<proteinExistence type="predicted"/>
<comment type="caution">
    <text evidence="2">The sequence shown here is derived from an EMBL/GenBank/DDBJ whole genome shotgun (WGS) entry which is preliminary data.</text>
</comment>
<reference evidence="2" key="1">
    <citation type="journal article" date="2021" name="PeerJ">
        <title>Extensive microbial diversity within the chicken gut microbiome revealed by metagenomics and culture.</title>
        <authorList>
            <person name="Gilroy R."/>
            <person name="Ravi A."/>
            <person name="Getino M."/>
            <person name="Pursley I."/>
            <person name="Horton D.L."/>
            <person name="Alikhan N.F."/>
            <person name="Baker D."/>
            <person name="Gharbi K."/>
            <person name="Hall N."/>
            <person name="Watson M."/>
            <person name="Adriaenssens E.M."/>
            <person name="Foster-Nyarko E."/>
            <person name="Jarju S."/>
            <person name="Secka A."/>
            <person name="Antonio M."/>
            <person name="Oren A."/>
            <person name="Chaudhuri R.R."/>
            <person name="La Ragione R."/>
            <person name="Hildebrand F."/>
            <person name="Pallen M.J."/>
        </authorList>
    </citation>
    <scope>NUCLEOTIDE SEQUENCE</scope>
    <source>
        <strain evidence="2">CHK187-5294</strain>
    </source>
</reference>
<protein>
    <submittedName>
        <fullName evidence="2">Uncharacterized protein</fullName>
    </submittedName>
</protein>
<feature type="transmembrane region" description="Helical" evidence="1">
    <location>
        <begin position="12"/>
        <end position="34"/>
    </location>
</feature>
<feature type="transmembrane region" description="Helical" evidence="1">
    <location>
        <begin position="46"/>
        <end position="67"/>
    </location>
</feature>
<keyword evidence="1" id="KW-0812">Transmembrane</keyword>
<gene>
    <name evidence="2" type="ORF">H9727_04105</name>
</gene>
<organism evidence="2 3">
    <name type="scientific">Candidatus Borkfalkia avistercoris</name>
    <dbReference type="NCBI Taxonomy" id="2838504"/>
    <lineage>
        <taxon>Bacteria</taxon>
        <taxon>Bacillati</taxon>
        <taxon>Bacillota</taxon>
        <taxon>Clostridia</taxon>
        <taxon>Christensenellales</taxon>
        <taxon>Christensenellaceae</taxon>
        <taxon>Candidatus Borkfalkia</taxon>
    </lineage>
</organism>
<evidence type="ECO:0000313" key="2">
    <source>
        <dbReference type="EMBL" id="HIZ03450.1"/>
    </source>
</evidence>
<name>A0A9D2ICE3_9FIRM</name>
<evidence type="ECO:0000313" key="3">
    <source>
        <dbReference type="Proteomes" id="UP000824132"/>
    </source>
</evidence>
<reference evidence="2" key="2">
    <citation type="submission" date="2021-04" db="EMBL/GenBank/DDBJ databases">
        <authorList>
            <person name="Gilroy R."/>
        </authorList>
    </citation>
    <scope>NUCLEOTIDE SEQUENCE</scope>
    <source>
        <strain evidence="2">CHK187-5294</strain>
    </source>
</reference>
<accession>A0A9D2ICE3</accession>
<dbReference type="EMBL" id="DXCL01000026">
    <property type="protein sequence ID" value="HIZ03450.1"/>
    <property type="molecule type" value="Genomic_DNA"/>
</dbReference>